<reference evidence="2" key="5">
    <citation type="submission" date="2024-05" db="EMBL/GenBank/DDBJ databases">
        <authorList>
            <person name="Sun Q."/>
            <person name="Sedlacek I."/>
        </authorList>
    </citation>
    <scope>NUCLEOTIDE SEQUENCE</scope>
    <source>
        <strain evidence="2">CCM 8778</strain>
    </source>
</reference>
<reference evidence="4" key="2">
    <citation type="submission" date="2017-12" db="EMBL/GenBank/DDBJ databases">
        <authorList>
            <person name="Yu X.-Y."/>
        </authorList>
    </citation>
    <scope>NUCLEOTIDE SEQUENCE [LARGE SCALE GENOMIC DNA]</scope>
    <source>
        <strain evidence="4">ZYSR67-Z</strain>
    </source>
</reference>
<dbReference type="Proteomes" id="UP000242861">
    <property type="component" value="Unassembled WGS sequence"/>
</dbReference>
<dbReference type="EMBL" id="PIYS01000001">
    <property type="protein sequence ID" value="PKF73349.1"/>
    <property type="molecule type" value="Genomic_DNA"/>
</dbReference>
<keyword evidence="3" id="KW-0675">Receptor</keyword>
<dbReference type="AlphaFoldDB" id="A0A2I0CUV2"/>
<dbReference type="InterPro" id="IPR035965">
    <property type="entry name" value="PAS-like_dom_sf"/>
</dbReference>
<dbReference type="SUPFAM" id="SSF55785">
    <property type="entry name" value="PYP-like sensor domain (PAS domain)"/>
    <property type="match status" value="1"/>
</dbReference>
<feature type="domain" description="PAS" evidence="1">
    <location>
        <begin position="25"/>
        <end position="76"/>
    </location>
</feature>
<evidence type="ECO:0000259" key="1">
    <source>
        <dbReference type="PROSITE" id="PS50112"/>
    </source>
</evidence>
<dbReference type="InterPro" id="IPR000014">
    <property type="entry name" value="PAS"/>
</dbReference>
<dbReference type="Pfam" id="PF08447">
    <property type="entry name" value="PAS_3"/>
    <property type="match status" value="1"/>
</dbReference>
<accession>A0A2I0CUV2</accession>
<dbReference type="CDD" id="cd00130">
    <property type="entry name" value="PAS"/>
    <property type="match status" value="1"/>
</dbReference>
<sequence>MKLKITPTRNEIRLGDDEFIVSKTDTKGRITYANRTFMKISGFAEPELLGVQHNIVRHPDMPRGVFQLLWSTLQGGQEFFGYVKNLCKDGSFYWVLANITPDLDSAGQLRGYYSVRRKPKASALAVLEPIYRRMLELEREAGPREAIARSQAYLQELLQQQGTDYTGFVLALTQEVRS</sequence>
<dbReference type="EMBL" id="BMDE01000001">
    <property type="protein sequence ID" value="GGH88647.1"/>
    <property type="molecule type" value="Genomic_DNA"/>
</dbReference>
<dbReference type="InterPro" id="IPR013655">
    <property type="entry name" value="PAS_fold_3"/>
</dbReference>
<organism evidence="3 4">
    <name type="scientific">Pseudomonas fluvialis</name>
    <dbReference type="NCBI Taxonomy" id="1793966"/>
    <lineage>
        <taxon>Bacteria</taxon>
        <taxon>Pseudomonadati</taxon>
        <taxon>Pseudomonadota</taxon>
        <taxon>Gammaproteobacteria</taxon>
        <taxon>Pseudomonadales</taxon>
        <taxon>Pseudomonadaceae</taxon>
        <taxon>Pseudomonas</taxon>
    </lineage>
</organism>
<dbReference type="NCBIfam" id="TIGR00229">
    <property type="entry name" value="sensory_box"/>
    <property type="match status" value="1"/>
</dbReference>
<dbReference type="Gene3D" id="3.30.450.20">
    <property type="entry name" value="PAS domain"/>
    <property type="match status" value="1"/>
</dbReference>
<reference evidence="3" key="3">
    <citation type="submission" date="2017-12" db="EMBL/GenBank/DDBJ databases">
        <authorList>
            <person name="Hurst M.R.H."/>
        </authorList>
    </citation>
    <scope>NUCLEOTIDE SEQUENCE [LARGE SCALE GENOMIC DNA]</scope>
    <source>
        <strain evidence="3">ZYSR67-Z</strain>
    </source>
</reference>
<reference evidence="5" key="4">
    <citation type="journal article" date="2019" name="Int. J. Syst. Evol. Microbiol.">
        <title>The Global Catalogue of Microorganisms (GCM) 10K type strain sequencing project: providing services to taxonomists for standard genome sequencing and annotation.</title>
        <authorList>
            <consortium name="The Broad Institute Genomics Platform"/>
            <consortium name="The Broad Institute Genome Sequencing Center for Infectious Disease"/>
            <person name="Wu L."/>
            <person name="Ma J."/>
        </authorList>
    </citation>
    <scope>NUCLEOTIDE SEQUENCE [LARGE SCALE GENOMIC DNA]</scope>
    <source>
        <strain evidence="5">CCM 8778</strain>
    </source>
</reference>
<dbReference type="Proteomes" id="UP000655550">
    <property type="component" value="Unassembled WGS sequence"/>
</dbReference>
<reference evidence="2" key="1">
    <citation type="journal article" date="2014" name="Int. J. Syst. Evol. Microbiol.">
        <title>Complete genome of a new Firmicutes species belonging to the dominant human colonic microbiota ('Ruminococcus bicirculans') reveals two chromosomes and a selective capacity to utilize plant glucans.</title>
        <authorList>
            <consortium name="NISC Comparative Sequencing Program"/>
            <person name="Wegmann U."/>
            <person name="Louis P."/>
            <person name="Goesmann A."/>
            <person name="Henrissat B."/>
            <person name="Duncan S.H."/>
            <person name="Flint H.J."/>
        </authorList>
    </citation>
    <scope>NUCLEOTIDE SEQUENCE</scope>
    <source>
        <strain evidence="2">CCM 8778</strain>
    </source>
</reference>
<evidence type="ECO:0000313" key="5">
    <source>
        <dbReference type="Proteomes" id="UP000655550"/>
    </source>
</evidence>
<comment type="caution">
    <text evidence="3">The sequence shown here is derived from an EMBL/GenBank/DDBJ whole genome shotgun (WGS) entry which is preliminary data.</text>
</comment>
<keyword evidence="5" id="KW-1185">Reference proteome</keyword>
<evidence type="ECO:0000313" key="4">
    <source>
        <dbReference type="Proteomes" id="UP000242861"/>
    </source>
</evidence>
<name>A0A2I0CUV2_9PSED</name>
<evidence type="ECO:0000313" key="3">
    <source>
        <dbReference type="EMBL" id="PKF73349.1"/>
    </source>
</evidence>
<dbReference type="RefSeq" id="WP_093986742.1">
    <property type="nucleotide sequence ID" value="NZ_BMDE01000001.1"/>
</dbReference>
<dbReference type="PROSITE" id="PS50112">
    <property type="entry name" value="PAS"/>
    <property type="match status" value="1"/>
</dbReference>
<proteinExistence type="predicted"/>
<protein>
    <submittedName>
        <fullName evidence="3">Aerotaxis receptor Aer</fullName>
    </submittedName>
    <submittedName>
        <fullName evidence="2">Chemotaxis protein</fullName>
    </submittedName>
</protein>
<gene>
    <name evidence="3" type="ORF">CW360_00255</name>
    <name evidence="2" type="ORF">GCM10007363_01860</name>
</gene>
<evidence type="ECO:0000313" key="2">
    <source>
        <dbReference type="EMBL" id="GGH88647.1"/>
    </source>
</evidence>